<organism evidence="7 9">
    <name type="scientific">Coprococcus catus</name>
    <dbReference type="NCBI Taxonomy" id="116085"/>
    <lineage>
        <taxon>Bacteria</taxon>
        <taxon>Bacillati</taxon>
        <taxon>Bacillota</taxon>
        <taxon>Clostridia</taxon>
        <taxon>Lachnospirales</taxon>
        <taxon>Lachnospiraceae</taxon>
        <taxon>Coprococcus</taxon>
    </lineage>
</organism>
<protein>
    <submittedName>
        <fullName evidence="7">S1 RNA-binding domain-containing protein</fullName>
    </submittedName>
</protein>
<evidence type="ECO:0000313" key="9">
    <source>
        <dbReference type="Proteomes" id="UP000261231"/>
    </source>
</evidence>
<dbReference type="FunFam" id="2.40.50.140:FF:000051">
    <property type="entry name" value="RNA-binding transcriptional accessory protein"/>
    <property type="match status" value="1"/>
</dbReference>
<evidence type="ECO:0000256" key="2">
    <source>
        <dbReference type="ARBA" id="ARBA00022980"/>
    </source>
</evidence>
<evidence type="ECO:0000256" key="3">
    <source>
        <dbReference type="ARBA" id="ARBA00023274"/>
    </source>
</evidence>
<feature type="region of interest" description="Disordered" evidence="4">
    <location>
        <begin position="1"/>
        <end position="27"/>
    </location>
</feature>
<dbReference type="SUPFAM" id="SSF50249">
    <property type="entry name" value="Nucleic acid-binding proteins"/>
    <property type="match status" value="2"/>
</dbReference>
<dbReference type="PANTHER" id="PTHR10724">
    <property type="entry name" value="30S RIBOSOMAL PROTEIN S1"/>
    <property type="match status" value="1"/>
</dbReference>
<evidence type="ECO:0000313" key="8">
    <source>
        <dbReference type="Proteomes" id="UP000260773"/>
    </source>
</evidence>
<dbReference type="GO" id="GO:0003735">
    <property type="term" value="F:structural constituent of ribosome"/>
    <property type="evidence" value="ECO:0007669"/>
    <property type="project" value="TreeGrafter"/>
</dbReference>
<keyword evidence="9" id="KW-1185">Reference proteome</keyword>
<dbReference type="Proteomes" id="UP000261231">
    <property type="component" value="Unassembled WGS sequence"/>
</dbReference>
<dbReference type="PROSITE" id="PS50126">
    <property type="entry name" value="S1"/>
    <property type="match status" value="2"/>
</dbReference>
<evidence type="ECO:0000259" key="5">
    <source>
        <dbReference type="PROSITE" id="PS50126"/>
    </source>
</evidence>
<dbReference type="Pfam" id="PF00575">
    <property type="entry name" value="S1"/>
    <property type="match status" value="2"/>
</dbReference>
<feature type="domain" description="S1 motif" evidence="5">
    <location>
        <begin position="42"/>
        <end position="108"/>
    </location>
</feature>
<evidence type="ECO:0000313" key="6">
    <source>
        <dbReference type="EMBL" id="RGB81241.1"/>
    </source>
</evidence>
<evidence type="ECO:0000313" key="7">
    <source>
        <dbReference type="EMBL" id="RGC51064.1"/>
    </source>
</evidence>
<dbReference type="OrthoDB" id="9810507at2"/>
<dbReference type="PANTHER" id="PTHR10724:SF7">
    <property type="entry name" value="SMALL RIBOSOMAL SUBUNIT PROTEIN BS1C"/>
    <property type="match status" value="1"/>
</dbReference>
<proteinExistence type="inferred from homology"/>
<dbReference type="EMBL" id="QVEP01000006">
    <property type="protein sequence ID" value="RGB81241.1"/>
    <property type="molecule type" value="Genomic_DNA"/>
</dbReference>
<dbReference type="GO" id="GO:0022627">
    <property type="term" value="C:cytosolic small ribosomal subunit"/>
    <property type="evidence" value="ECO:0007669"/>
    <property type="project" value="TreeGrafter"/>
</dbReference>
<dbReference type="RefSeq" id="WP_015515357.1">
    <property type="nucleotide sequence ID" value="NZ_JAJCNA010000006.1"/>
</dbReference>
<keyword evidence="2" id="KW-0689">Ribosomal protein</keyword>
<dbReference type="Gene3D" id="2.40.50.140">
    <property type="entry name" value="Nucleic acid-binding proteins"/>
    <property type="match status" value="2"/>
</dbReference>
<feature type="domain" description="S1 motif" evidence="5">
    <location>
        <begin position="129"/>
        <end position="196"/>
    </location>
</feature>
<dbReference type="InterPro" id="IPR050437">
    <property type="entry name" value="Ribos_protein_bS1-like"/>
</dbReference>
<dbReference type="EMBL" id="QVFD01000001">
    <property type="protein sequence ID" value="RGC51064.1"/>
    <property type="molecule type" value="Genomic_DNA"/>
</dbReference>
<dbReference type="Proteomes" id="UP000260773">
    <property type="component" value="Unassembled WGS sequence"/>
</dbReference>
<reference evidence="8 9" key="1">
    <citation type="submission" date="2018-08" db="EMBL/GenBank/DDBJ databases">
        <title>A genome reference for cultivated species of the human gut microbiota.</title>
        <authorList>
            <person name="Zou Y."/>
            <person name="Xue W."/>
            <person name="Luo G."/>
        </authorList>
    </citation>
    <scope>NUCLEOTIDE SEQUENCE [LARGE SCALE GENOMIC DNA]</scope>
    <source>
        <strain evidence="6 8">AF45-17</strain>
        <strain evidence="7 9">AM28-39</strain>
    </source>
</reference>
<evidence type="ECO:0000256" key="1">
    <source>
        <dbReference type="ARBA" id="ARBA00006767"/>
    </source>
</evidence>
<name>A0A3E2XRJ4_9FIRM</name>
<dbReference type="CDD" id="cd04465">
    <property type="entry name" value="S1_RPS1_repeat_ec2_hs2"/>
    <property type="match status" value="1"/>
</dbReference>
<sequence>MSTEEKELEVTSTEAPKKPARKPRKPVDPAVWEELKAMQESGEVLTVKINAAVNAGVISYVKGVRGFIPASLLSIAYVEDLNEWVDKSIEVKVITVDPEEKRLVLSGKAVEQEKAAAERAAKMDAVNVGDIYDGKVERITSFGAFVGFADDLSGLVHISQMANKHIESPNEVVKVGDEVKVKVIGKKDGKISLSMKAALDADAEVVDNREPAFNYKEEGQAATSLASLLAGIKLD</sequence>
<comment type="caution">
    <text evidence="7">The sequence shown here is derived from an EMBL/GenBank/DDBJ whole genome shotgun (WGS) entry which is preliminary data.</text>
</comment>
<comment type="similarity">
    <text evidence="1">Belongs to the bacterial ribosomal protein bS1 family.</text>
</comment>
<dbReference type="GO" id="GO:0006412">
    <property type="term" value="P:translation"/>
    <property type="evidence" value="ECO:0007669"/>
    <property type="project" value="TreeGrafter"/>
</dbReference>
<accession>A0A3E2XRJ4</accession>
<dbReference type="InterPro" id="IPR035104">
    <property type="entry name" value="Ribosomal_protein_S1-like"/>
</dbReference>
<dbReference type="AlphaFoldDB" id="A0A3E2XRJ4"/>
<dbReference type="InterPro" id="IPR003029">
    <property type="entry name" value="S1_domain"/>
</dbReference>
<dbReference type="PRINTS" id="PR00681">
    <property type="entry name" value="RIBOSOMALS1"/>
</dbReference>
<keyword evidence="3" id="KW-0687">Ribonucleoprotein</keyword>
<evidence type="ECO:0000256" key="4">
    <source>
        <dbReference type="SAM" id="MobiDB-lite"/>
    </source>
</evidence>
<gene>
    <name evidence="6" type="ORF">DW070_03615</name>
    <name evidence="7" type="ORF">DW747_00745</name>
</gene>
<dbReference type="InterPro" id="IPR012340">
    <property type="entry name" value="NA-bd_OB-fold"/>
</dbReference>
<dbReference type="SMART" id="SM00316">
    <property type="entry name" value="S1"/>
    <property type="match status" value="2"/>
</dbReference>
<dbReference type="GO" id="GO:0003729">
    <property type="term" value="F:mRNA binding"/>
    <property type="evidence" value="ECO:0007669"/>
    <property type="project" value="TreeGrafter"/>
</dbReference>